<dbReference type="AlphaFoldDB" id="A0A0C2JMW3"/>
<name>A0A0C2JMW3_THEKT</name>
<organism evidence="1 2">
    <name type="scientific">Thelohanellus kitauei</name>
    <name type="common">Myxosporean</name>
    <dbReference type="NCBI Taxonomy" id="669202"/>
    <lineage>
        <taxon>Eukaryota</taxon>
        <taxon>Metazoa</taxon>
        <taxon>Cnidaria</taxon>
        <taxon>Myxozoa</taxon>
        <taxon>Myxosporea</taxon>
        <taxon>Bivalvulida</taxon>
        <taxon>Platysporina</taxon>
        <taxon>Myxobolidae</taxon>
        <taxon>Thelohanellus</taxon>
    </lineage>
</organism>
<proteinExistence type="predicted"/>
<sequence>MADFGIRVRPNQKSCFEAKLYMIQISALKREFLKKLTKKYGFPQPGDVAVSCNSASKAVCVCRLSPALDGLLMCKSVIHAGSCDVASCGPFKTVYHNCVHHLNGLCLVTSYMYERCDRRSNVMSAGENQHGHGYGSRGLSVTSTELVRQHAHFFQSLSHD</sequence>
<reference evidence="1 2" key="1">
    <citation type="journal article" date="2014" name="Genome Biol. Evol.">
        <title>The genome of the myxosporean Thelohanellus kitauei shows adaptations to nutrient acquisition within its fish host.</title>
        <authorList>
            <person name="Yang Y."/>
            <person name="Xiong J."/>
            <person name="Zhou Z."/>
            <person name="Huo F."/>
            <person name="Miao W."/>
            <person name="Ran C."/>
            <person name="Liu Y."/>
            <person name="Zhang J."/>
            <person name="Feng J."/>
            <person name="Wang M."/>
            <person name="Wang M."/>
            <person name="Wang L."/>
            <person name="Yao B."/>
        </authorList>
    </citation>
    <scope>NUCLEOTIDE SEQUENCE [LARGE SCALE GENOMIC DNA]</scope>
    <source>
        <strain evidence="1">Wuqing</strain>
    </source>
</reference>
<evidence type="ECO:0000313" key="1">
    <source>
        <dbReference type="EMBL" id="KII70703.1"/>
    </source>
</evidence>
<keyword evidence="2" id="KW-1185">Reference proteome</keyword>
<dbReference type="Proteomes" id="UP000031668">
    <property type="component" value="Unassembled WGS sequence"/>
</dbReference>
<dbReference type="EMBL" id="JWZT01001987">
    <property type="protein sequence ID" value="KII70703.1"/>
    <property type="molecule type" value="Genomic_DNA"/>
</dbReference>
<evidence type="ECO:0000313" key="2">
    <source>
        <dbReference type="Proteomes" id="UP000031668"/>
    </source>
</evidence>
<comment type="caution">
    <text evidence="1">The sequence shown here is derived from an EMBL/GenBank/DDBJ whole genome shotgun (WGS) entry which is preliminary data.</text>
</comment>
<accession>A0A0C2JMW3</accession>
<protein>
    <submittedName>
        <fullName evidence="1">Uncharacterized protein</fullName>
    </submittedName>
</protein>
<gene>
    <name evidence="1" type="ORF">RF11_09037</name>
</gene>